<organism evidence="1">
    <name type="scientific">Hordeum vulgare subsp. vulgare</name>
    <name type="common">Domesticated barley</name>
    <dbReference type="NCBI Taxonomy" id="112509"/>
    <lineage>
        <taxon>Eukaryota</taxon>
        <taxon>Viridiplantae</taxon>
        <taxon>Streptophyta</taxon>
        <taxon>Embryophyta</taxon>
        <taxon>Tracheophyta</taxon>
        <taxon>Spermatophyta</taxon>
        <taxon>Magnoliopsida</taxon>
        <taxon>Liliopsida</taxon>
        <taxon>Poales</taxon>
        <taxon>Poaceae</taxon>
        <taxon>BOP clade</taxon>
        <taxon>Pooideae</taxon>
        <taxon>Triticodae</taxon>
        <taxon>Triticeae</taxon>
        <taxon>Hordeinae</taxon>
        <taxon>Hordeum</taxon>
    </lineage>
</organism>
<protein>
    <submittedName>
        <fullName evidence="1">Predicted protein</fullName>
    </submittedName>
</protein>
<proteinExistence type="evidence at transcript level"/>
<dbReference type="AlphaFoldDB" id="F2E0S3"/>
<sequence>MKLGPKSITKNELKIQGVKILIKNTTGDYLINGVNYTGIETGYVTAMPILFKNDTTKYEGHVAYFHPTIFNKQLVPSNLDLK</sequence>
<reference evidence="1" key="1">
    <citation type="journal article" date="2011" name="Plant Physiol.">
        <title>Comprehensive sequence analysis of 24,783 barley full-length cDNAs derived from 12 clone libraries.</title>
        <authorList>
            <person name="Matsumoto T."/>
            <person name="Tanaka T."/>
            <person name="Sakai H."/>
            <person name="Amano N."/>
            <person name="Kanamori H."/>
            <person name="Kurita K."/>
            <person name="Kikuta A."/>
            <person name="Kamiya K."/>
            <person name="Yamamoto M."/>
            <person name="Ikawa H."/>
            <person name="Fujii N."/>
            <person name="Hori K."/>
            <person name="Itoh T."/>
            <person name="Sato K."/>
        </authorList>
    </citation>
    <scope>NUCLEOTIDE SEQUENCE</scope>
    <source>
        <tissue evidence="1">Shoot and root</tissue>
    </source>
</reference>
<dbReference type="EMBL" id="AK369744">
    <property type="protein sequence ID" value="BAK00945.1"/>
    <property type="molecule type" value="mRNA"/>
</dbReference>
<name>F2E0S3_HORVV</name>
<evidence type="ECO:0000313" key="1">
    <source>
        <dbReference type="EMBL" id="BAK00945.1"/>
    </source>
</evidence>
<accession>F2E0S3</accession>